<sequence length="1496" mass="163416">MGNQPSSEAYRGAPLSPRPPADRPLPPLPRPLPVDDHPYAKAHTSYSHPSARTSTLTSLYASAPTNKLSKPRHRAHSAAGLTQNSDGLAKSVAPGRFSTSSFANLVSTFSHKSPSSSTFAAKKSPHPLTSRPSSSSLSAKNAGAQSPSVFTFEEAVAAFTGHREPAAWRPLTDIYPTPSLDLELLQEQQARQLEFEERQRLNLIQRQKRLSRSKPQKQLQELQPQEHLEFDFQLDKVGIETLVSDPTLDFDFEEKPVEREPRKLQRQIQKDKLQRRSFFRSSSSQRTARPENGFGDLDAGYHRRNSIGSVYSYSAGRHTWDFGSMAHDPQHKSQHHGGPMENWPPAAGTRTSWNYDMSSYAAKRLLHVVVDNNDPVDHRYEQSSVTSESRQSTLSEVTWKSSHPVQDENPALKRANSDLSLFAPVRRTSMMNIPGVATRRNSTSSFVNAANAAASSRPSFRHSHTAPQVPSTPPSLSRSASNESIHNYGLSMPVLKRPIAIIRGADESAARVSTPTDHDKIRYSTIGAYKLGSLRITNGAASPASPEPRKPRTVELDGDSPVRSPDFECKARSMALAALSGNTPTEETGGVPNFSSSDITKPKIKLSPSLLQLSFDIFSPGQPAPEPVKTPIEPPQVELPDDLFAGFEFSSFSFEDTVTVEVPTAVEPWERPNTAASTLQTTSKTTAMEDLLFEEDDHSTLGYSTAEVLDVRLDPSAKAAVKRGRAGILASRKSIHSVQSVSRSDSGLVSSPTSETSHKPLSKADSGYSSNVSLRSIKQAASKLMAPVAKAANRLSSDRDSSRAPERESFIIDELTLPCPTFDASDINFHPASASPSPPSQRRPMPVAALSYAPPSPPIREAPAPPAPATAEEQEPPETPPKDDYLLPPISISATTPSTPAVSEPPAPRLVRSSTSPARMNKKRYIPPTPIDIARFGHGSRSDSREASRPSPNPLTPGSIQSNGSASALSIGSGTQRPNKLLRFLSFNNSSTSAAHKGPPAVHATHIDEDYDADVPAVPSVVNDKLHEHAGRFPITTKRLTLRSQLSNNTLKTIFSVGSLENRGSNADLRASSLRDGSSRTGSRLSMHRDLATDGTSKRKSRLSMAVDFIDEPEVDEEPERKHYRSKTFTSSRLADVQAESKAKKSRVSWRHREKENVQTQTIETGHSLNNEPAVNNSDDKTRSRSSSLMIRTMSMTAQFERTMSMKLSFPRLSSRFYSHDNNTTAAAAEPPAAPPVPSIVRTSMTSEAEAAPKPPINARTQQIPSVLRAPPPLRSKSTPPTEAGSKSVWHESNRESLYAATATQSIKPPVDPRWEVKTDHDISKAPDRRMSESLDRRGSVDSASRAYDGPYVPHRSFPGDTSLCAQFAATETREQPQFQFYESQDEQPQSRVIRYRASYDGYSSVSVQADPPSMSNGYTAPDSSSGGGDSGGDTYQLEQQQACDYYYQQHTSPPSAHSRNQSTGSRHGPKPGPQAQYRVLHSYNSPAYRGVPIWG</sequence>
<accession>S3CQ73</accession>
<feature type="compositionally biased region" description="Polar residues" evidence="1">
    <location>
        <begin position="44"/>
        <end position="68"/>
    </location>
</feature>
<feature type="compositionally biased region" description="Polar residues" evidence="1">
    <location>
        <begin position="1405"/>
        <end position="1419"/>
    </location>
</feature>
<dbReference type="VEuPathDB" id="FungiDB:F503_08523"/>
<feature type="region of interest" description="Disordered" evidence="1">
    <location>
        <begin position="1111"/>
        <end position="1188"/>
    </location>
</feature>
<dbReference type="STRING" id="1262450.S3CQ73"/>
<evidence type="ECO:0000256" key="1">
    <source>
        <dbReference type="SAM" id="MobiDB-lite"/>
    </source>
</evidence>
<feature type="compositionally biased region" description="Polar residues" evidence="1">
    <location>
        <begin position="1075"/>
        <end position="1084"/>
    </location>
</feature>
<evidence type="ECO:0000313" key="2">
    <source>
        <dbReference type="EMBL" id="EPE02760.1"/>
    </source>
</evidence>
<organism evidence="2 3">
    <name type="scientific">Ophiostoma piceae (strain UAMH 11346)</name>
    <name type="common">Sap stain fungus</name>
    <dbReference type="NCBI Taxonomy" id="1262450"/>
    <lineage>
        <taxon>Eukaryota</taxon>
        <taxon>Fungi</taxon>
        <taxon>Dikarya</taxon>
        <taxon>Ascomycota</taxon>
        <taxon>Pezizomycotina</taxon>
        <taxon>Sordariomycetes</taxon>
        <taxon>Sordariomycetidae</taxon>
        <taxon>Ophiostomatales</taxon>
        <taxon>Ophiostomataceae</taxon>
        <taxon>Ophiostoma</taxon>
    </lineage>
</organism>
<dbReference type="HOGENOM" id="CLU_004293_0_0_1"/>
<feature type="compositionally biased region" description="Low complexity" evidence="1">
    <location>
        <begin position="126"/>
        <end position="138"/>
    </location>
</feature>
<feature type="region of interest" description="Disordered" evidence="1">
    <location>
        <begin position="741"/>
        <end position="770"/>
    </location>
</feature>
<dbReference type="EMBL" id="KE148174">
    <property type="protein sequence ID" value="EPE02760.1"/>
    <property type="molecule type" value="Genomic_DNA"/>
</dbReference>
<feature type="compositionally biased region" description="Low complexity" evidence="1">
    <location>
        <begin position="741"/>
        <end position="751"/>
    </location>
</feature>
<keyword evidence="3" id="KW-1185">Reference proteome</keyword>
<feature type="compositionally biased region" description="Polar residues" evidence="1">
    <location>
        <begin position="1158"/>
        <end position="1177"/>
    </location>
</feature>
<feature type="compositionally biased region" description="Polar residues" evidence="1">
    <location>
        <begin position="465"/>
        <end position="482"/>
    </location>
</feature>
<feature type="compositionally biased region" description="Basic and acidic residues" evidence="1">
    <location>
        <begin position="253"/>
        <end position="274"/>
    </location>
</feature>
<feature type="compositionally biased region" description="Pro residues" evidence="1">
    <location>
        <begin position="854"/>
        <end position="868"/>
    </location>
</feature>
<feature type="compositionally biased region" description="Polar residues" evidence="1">
    <location>
        <begin position="382"/>
        <end position="404"/>
    </location>
</feature>
<feature type="compositionally biased region" description="Basic and acidic residues" evidence="1">
    <location>
        <begin position="1311"/>
        <end position="1340"/>
    </location>
</feature>
<feature type="region of interest" description="Disordered" evidence="1">
    <location>
        <begin position="1"/>
        <end position="87"/>
    </location>
</feature>
<feature type="region of interest" description="Disordered" evidence="1">
    <location>
        <begin position="111"/>
        <end position="142"/>
    </location>
</feature>
<evidence type="ECO:0000313" key="3">
    <source>
        <dbReference type="Proteomes" id="UP000016923"/>
    </source>
</evidence>
<reference evidence="2 3" key="1">
    <citation type="journal article" date="2013" name="BMC Genomics">
        <title>The genome and transcriptome of the pine saprophyte Ophiostoma piceae, and a comparison with the bark beetle-associated pine pathogen Grosmannia clavigera.</title>
        <authorList>
            <person name="Haridas S."/>
            <person name="Wang Y."/>
            <person name="Lim L."/>
            <person name="Massoumi Alamouti S."/>
            <person name="Jackman S."/>
            <person name="Docking R."/>
            <person name="Robertson G."/>
            <person name="Birol I."/>
            <person name="Bohlmann J."/>
            <person name="Breuil C."/>
        </authorList>
    </citation>
    <scope>NUCLEOTIDE SEQUENCE [LARGE SCALE GENOMIC DNA]</scope>
    <source>
        <strain evidence="2 3">UAMH 11346</strain>
    </source>
</reference>
<feature type="region of interest" description="Disordered" evidence="1">
    <location>
        <begin position="1068"/>
        <end position="1099"/>
    </location>
</feature>
<feature type="compositionally biased region" description="Pro residues" evidence="1">
    <location>
        <begin position="16"/>
        <end position="32"/>
    </location>
</feature>
<dbReference type="eggNOG" id="ENOG502SWU4">
    <property type="taxonomic scope" value="Eukaryota"/>
</dbReference>
<feature type="compositionally biased region" description="Polar residues" evidence="1">
    <location>
        <begin position="1437"/>
        <end position="1466"/>
    </location>
</feature>
<dbReference type="OMA" id="RQSINYN"/>
<feature type="region of interest" description="Disordered" evidence="1">
    <location>
        <begin position="1405"/>
        <end position="1477"/>
    </location>
</feature>
<proteinExistence type="predicted"/>
<dbReference type="OrthoDB" id="5341904at2759"/>
<feature type="region of interest" description="Disordered" evidence="1">
    <location>
        <begin position="1310"/>
        <end position="1356"/>
    </location>
</feature>
<feature type="region of interest" description="Disordered" evidence="1">
    <location>
        <begin position="454"/>
        <end position="482"/>
    </location>
</feature>
<protein>
    <submittedName>
        <fullName evidence="2">Proteophosphoglycan ppg4</fullName>
    </submittedName>
</protein>
<gene>
    <name evidence="2" type="ORF">F503_08523</name>
</gene>
<feature type="region of interest" description="Disordered" evidence="1">
    <location>
        <begin position="380"/>
        <end position="413"/>
    </location>
</feature>
<dbReference type="Proteomes" id="UP000016923">
    <property type="component" value="Unassembled WGS sequence"/>
</dbReference>
<feature type="compositionally biased region" description="Polar residues" evidence="1">
    <location>
        <begin position="956"/>
        <end position="974"/>
    </location>
</feature>
<feature type="region of interest" description="Disordered" evidence="1">
    <location>
        <begin position="828"/>
        <end position="974"/>
    </location>
</feature>
<name>S3CQ73_OPHP1</name>
<feature type="compositionally biased region" description="Polar residues" evidence="1">
    <location>
        <begin position="892"/>
        <end position="901"/>
    </location>
</feature>
<feature type="region of interest" description="Disordered" evidence="1">
    <location>
        <begin position="538"/>
        <end position="562"/>
    </location>
</feature>
<feature type="region of interest" description="Disordered" evidence="1">
    <location>
        <begin position="253"/>
        <end position="299"/>
    </location>
</feature>
<feature type="region of interest" description="Disordered" evidence="1">
    <location>
        <begin position="1245"/>
        <end position="1292"/>
    </location>
</feature>